<evidence type="ECO:0000259" key="1">
    <source>
        <dbReference type="Pfam" id="PF07883"/>
    </source>
</evidence>
<dbReference type="SUPFAM" id="SSF51182">
    <property type="entry name" value="RmlC-like cupins"/>
    <property type="match status" value="1"/>
</dbReference>
<dbReference type="RefSeq" id="WP_004420503.1">
    <property type="nucleotide sequence ID" value="NZ_AJMR01000047.1"/>
</dbReference>
<dbReference type="KEGG" id="pfuw:KF707C_6570"/>
<evidence type="ECO:0000313" key="3">
    <source>
        <dbReference type="Proteomes" id="UP000218554"/>
    </source>
</evidence>
<organism evidence="2 3">
    <name type="scientific">Metapseudomonas furukawaii</name>
    <name type="common">Pseudomonas furukawaii</name>
    <dbReference type="NCBI Taxonomy" id="1149133"/>
    <lineage>
        <taxon>Bacteria</taxon>
        <taxon>Pseudomonadati</taxon>
        <taxon>Pseudomonadota</taxon>
        <taxon>Gammaproteobacteria</taxon>
        <taxon>Pseudomonadales</taxon>
        <taxon>Pseudomonadaceae</taxon>
        <taxon>Metapseudomonas</taxon>
    </lineage>
</organism>
<name>A0AAD1BWI3_METFU</name>
<reference evidence="3" key="1">
    <citation type="submission" date="2015-05" db="EMBL/GenBank/DDBJ databases">
        <title>Draft genome sequencing of a biphenyl-degrading bacterium, Pseudomonas balearica KF707 (=NBRC110670).</title>
        <authorList>
            <person name="Kimura N."/>
            <person name="Hirose J."/>
            <person name="Watanabe T."/>
            <person name="Suenaga H."/>
            <person name="Fujihara H."/>
            <person name="Noguchi M."/>
            <person name="Hashimoto M."/>
            <person name="Shimodaira J."/>
            <person name="Tsuchikane K."/>
            <person name="Hosoyama A."/>
            <person name="Yamazoe A."/>
            <person name="Fujita N."/>
            <person name="Furukawa K."/>
        </authorList>
    </citation>
    <scope>NUCLEOTIDE SEQUENCE [LARGE SCALE GENOMIC DNA]</scope>
    <source>
        <strain evidence="3">DSM 10086 / NBRC 110670 / KF707</strain>
    </source>
</reference>
<proteinExistence type="predicted"/>
<feature type="domain" description="Cupin type-2" evidence="1">
    <location>
        <begin position="49"/>
        <end position="108"/>
    </location>
</feature>
<dbReference type="Pfam" id="PF07883">
    <property type="entry name" value="Cupin_2"/>
    <property type="match status" value="1"/>
</dbReference>
<accession>A0AAD1BWI3</accession>
<dbReference type="InterPro" id="IPR013096">
    <property type="entry name" value="Cupin_2"/>
</dbReference>
<dbReference type="Gene3D" id="2.60.120.10">
    <property type="entry name" value="Jelly Rolls"/>
    <property type="match status" value="1"/>
</dbReference>
<evidence type="ECO:0000313" key="2">
    <source>
        <dbReference type="EMBL" id="BAU72345.1"/>
    </source>
</evidence>
<protein>
    <recommendedName>
        <fullName evidence="1">Cupin type-2 domain-containing protein</fullName>
    </recommendedName>
</protein>
<dbReference type="EMBL" id="AP014862">
    <property type="protein sequence ID" value="BAU72345.1"/>
    <property type="molecule type" value="Genomic_DNA"/>
</dbReference>
<dbReference type="InterPro" id="IPR011051">
    <property type="entry name" value="RmlC_Cupin_sf"/>
</dbReference>
<reference evidence="2 3" key="2">
    <citation type="journal article" date="2017" name="Int. J. Syst. Evol. Microbiol.">
        <title>Pseudomonas furukawaii sp. nov., a polychlorinated biphenyl-degrading bacterium isolated from biphenyl-contaminated soil in Japan.</title>
        <authorList>
            <person name="Kimura N."/>
            <person name="Watanabe T."/>
            <person name="Suenaga H."/>
            <person name="Fujihara H."/>
            <person name="Futagami T."/>
            <person name="Goto M."/>
            <person name="Hanada S."/>
            <person name="Hirose J."/>
        </authorList>
    </citation>
    <scope>NUCLEOTIDE SEQUENCE [LARGE SCALE GENOMIC DNA]</scope>
    <source>
        <strain evidence="3">DSM 10086 / NBRC 110670 / KF707</strain>
    </source>
</reference>
<sequence>MKAIDIHAALDSITAGRAMPEARHAVAFSQLTQFQPGPSAIHVGRFSGEMPWERHPDGDKLLQVLEGRVEVTLLPDIGLLRETVLAGSLLVIPRGLWHRLEGVEAAVLAVVPLRTEVSRGEKPAALNRSA</sequence>
<dbReference type="Proteomes" id="UP000218554">
    <property type="component" value="Chromosome"/>
</dbReference>
<gene>
    <name evidence="2" type="ORF">KF707C_6570</name>
</gene>
<dbReference type="InterPro" id="IPR014710">
    <property type="entry name" value="RmlC-like_jellyroll"/>
</dbReference>
<keyword evidence="3" id="KW-1185">Reference proteome</keyword>
<dbReference type="AlphaFoldDB" id="A0AAD1BWI3"/>